<keyword evidence="3 5" id="KW-0732">Signal</keyword>
<reference evidence="7 8" key="1">
    <citation type="submission" date="2018-10" db="EMBL/GenBank/DDBJ databases">
        <title>Draft genome of Cortibacter populi DSM10536.</title>
        <authorList>
            <person name="Bernier A.-M."/>
            <person name="Bernard K."/>
        </authorList>
    </citation>
    <scope>NUCLEOTIDE SEQUENCE [LARGE SCALE GENOMIC DNA]</scope>
    <source>
        <strain evidence="7 8">DSM 105136</strain>
    </source>
</reference>
<dbReference type="Proteomes" id="UP000278006">
    <property type="component" value="Unassembled WGS sequence"/>
</dbReference>
<dbReference type="GO" id="GO:0006865">
    <property type="term" value="P:amino acid transport"/>
    <property type="evidence" value="ECO:0007669"/>
    <property type="project" value="TreeGrafter"/>
</dbReference>
<evidence type="ECO:0000313" key="7">
    <source>
        <dbReference type="EMBL" id="RMX08815.1"/>
    </source>
</evidence>
<dbReference type="AlphaFoldDB" id="A0A3M6R0S9"/>
<evidence type="ECO:0000259" key="6">
    <source>
        <dbReference type="SMART" id="SM00062"/>
    </source>
</evidence>
<feature type="domain" description="Solute-binding protein family 3/N-terminal" evidence="6">
    <location>
        <begin position="35"/>
        <end position="265"/>
    </location>
</feature>
<dbReference type="InterPro" id="IPR051455">
    <property type="entry name" value="Bact_solute-bind_prot3"/>
</dbReference>
<keyword evidence="2" id="KW-0813">Transport</keyword>
<dbReference type="InterPro" id="IPR018313">
    <property type="entry name" value="SBP_3_CS"/>
</dbReference>
<dbReference type="PROSITE" id="PS01039">
    <property type="entry name" value="SBP_BACTERIAL_3"/>
    <property type="match status" value="1"/>
</dbReference>
<dbReference type="Pfam" id="PF00497">
    <property type="entry name" value="SBP_bac_3"/>
    <property type="match status" value="1"/>
</dbReference>
<dbReference type="InterPro" id="IPR001638">
    <property type="entry name" value="Solute-binding_3/MltF_N"/>
</dbReference>
<dbReference type="EMBL" id="RDQO01000001">
    <property type="protein sequence ID" value="RMX08815.1"/>
    <property type="molecule type" value="Genomic_DNA"/>
</dbReference>
<dbReference type="PANTHER" id="PTHR30085:SF7">
    <property type="entry name" value="AMINO-ACID ABC TRANSPORTER-BINDING PROTEIN YHDW-RELATED"/>
    <property type="match status" value="1"/>
</dbReference>
<dbReference type="SUPFAM" id="SSF53850">
    <property type="entry name" value="Periplasmic binding protein-like II"/>
    <property type="match status" value="1"/>
</dbReference>
<sequence length="341" mass="36726">MKKTLLALVSALGIAATSPVAWAGKDLDAVKQRDTLICGVAPGTAGFALPGSDGQWSGFDVDLCRAIAIAILGTPEKTRYVPLSDQVRFATLSAGEVDVLTRTATWTLQRDASLGLDWTGVNFYDGLALLVRKDLGVKSAKELDGATICLPQGGTGEAHFRSYYEGLEKTFTPIAFESQAELVSAFFAGRCDALGYDSSGLAGFRATRAPKPDDYVILPERIAKSPLGPVVREGDARFADIVRWTLFALVTAEELGVTSKNIDSPEIRDTKNPTIRQLLGFTPGNGKALGLRESWAYDIIKHLGNYGELFERHLGKDTVLGLERGLNDLYTRGGLQYAPPL</sequence>
<comment type="caution">
    <text evidence="7">The sequence shown here is derived from an EMBL/GenBank/DDBJ whole genome shotgun (WGS) entry which is preliminary data.</text>
</comment>
<gene>
    <name evidence="7" type="ORF">D8I35_00835</name>
</gene>
<evidence type="ECO:0000256" key="5">
    <source>
        <dbReference type="SAM" id="SignalP"/>
    </source>
</evidence>
<dbReference type="PANTHER" id="PTHR30085">
    <property type="entry name" value="AMINO ACID ABC TRANSPORTER PERMEASE"/>
    <property type="match status" value="1"/>
</dbReference>
<protein>
    <submittedName>
        <fullName evidence="7">Amino acid ABC transporter substrate-binding protein</fullName>
    </submittedName>
</protein>
<feature type="chain" id="PRO_5017945568" evidence="5">
    <location>
        <begin position="24"/>
        <end position="341"/>
    </location>
</feature>
<comment type="similarity">
    <text evidence="1 4">Belongs to the bacterial solute-binding protein 3 family.</text>
</comment>
<dbReference type="OrthoDB" id="9777941at2"/>
<dbReference type="SMART" id="SM00062">
    <property type="entry name" value="PBPb"/>
    <property type="match status" value="1"/>
</dbReference>
<dbReference type="CDD" id="cd13692">
    <property type="entry name" value="PBP2_BztA"/>
    <property type="match status" value="1"/>
</dbReference>
<accession>A0A3M6R0S9</accession>
<evidence type="ECO:0000256" key="4">
    <source>
        <dbReference type="RuleBase" id="RU003744"/>
    </source>
</evidence>
<organism evidence="7 8">
    <name type="scientific">Corticibacter populi</name>
    <dbReference type="NCBI Taxonomy" id="1550736"/>
    <lineage>
        <taxon>Bacteria</taxon>
        <taxon>Pseudomonadati</taxon>
        <taxon>Pseudomonadota</taxon>
        <taxon>Betaproteobacteria</taxon>
        <taxon>Burkholderiales</taxon>
        <taxon>Comamonadaceae</taxon>
        <taxon>Corticibacter</taxon>
    </lineage>
</organism>
<feature type="signal peptide" evidence="5">
    <location>
        <begin position="1"/>
        <end position="23"/>
    </location>
</feature>
<proteinExistence type="inferred from homology"/>
<name>A0A3M6R0S9_9BURK</name>
<evidence type="ECO:0000256" key="1">
    <source>
        <dbReference type="ARBA" id="ARBA00010333"/>
    </source>
</evidence>
<evidence type="ECO:0000256" key="3">
    <source>
        <dbReference type="ARBA" id="ARBA00022729"/>
    </source>
</evidence>
<evidence type="ECO:0000256" key="2">
    <source>
        <dbReference type="ARBA" id="ARBA00022448"/>
    </source>
</evidence>
<keyword evidence="8" id="KW-1185">Reference proteome</keyword>
<evidence type="ECO:0000313" key="8">
    <source>
        <dbReference type="Proteomes" id="UP000278006"/>
    </source>
</evidence>
<dbReference type="Gene3D" id="3.40.190.10">
    <property type="entry name" value="Periplasmic binding protein-like II"/>
    <property type="match status" value="2"/>
</dbReference>